<proteinExistence type="predicted"/>
<dbReference type="RefSeq" id="WP_206574513.1">
    <property type="nucleotide sequence ID" value="NZ_JAFKCV010000008.1"/>
</dbReference>
<evidence type="ECO:0000256" key="1">
    <source>
        <dbReference type="SAM" id="MobiDB-lite"/>
    </source>
</evidence>
<feature type="region of interest" description="Disordered" evidence="1">
    <location>
        <begin position="1"/>
        <end position="54"/>
    </location>
</feature>
<protein>
    <submittedName>
        <fullName evidence="2">Uncharacterized protein</fullName>
    </submittedName>
</protein>
<dbReference type="Proteomes" id="UP000664654">
    <property type="component" value="Unassembled WGS sequence"/>
</dbReference>
<evidence type="ECO:0000313" key="2">
    <source>
        <dbReference type="EMBL" id="MBN7826399.1"/>
    </source>
</evidence>
<organism evidence="2 3">
    <name type="scientific">Bowmanella dokdonensis</name>
    <dbReference type="NCBI Taxonomy" id="751969"/>
    <lineage>
        <taxon>Bacteria</taxon>
        <taxon>Pseudomonadati</taxon>
        <taxon>Pseudomonadota</taxon>
        <taxon>Gammaproteobacteria</taxon>
        <taxon>Alteromonadales</taxon>
        <taxon>Alteromonadaceae</taxon>
        <taxon>Bowmanella</taxon>
    </lineage>
</organism>
<dbReference type="AlphaFoldDB" id="A0A939DP63"/>
<accession>A0A939DP63</accession>
<dbReference type="EMBL" id="JAFKCV010000008">
    <property type="protein sequence ID" value="MBN7826399.1"/>
    <property type="molecule type" value="Genomic_DNA"/>
</dbReference>
<sequence length="111" mass="12655">MNKHSKQKSDERDDKIDAANQAEMADKMEAIPTQAAPGVRAVQPPYPGAKLKWPQQVKSAKRQWGKLSEEEIRKSEGNPQRLSTLVQQRYRIDHQLADKQVKTFLDKCITA</sequence>
<name>A0A939DP63_9ALTE</name>
<reference evidence="2" key="1">
    <citation type="submission" date="2021-03" db="EMBL/GenBank/DDBJ databases">
        <title>novel species isolated from a fishpond in China.</title>
        <authorList>
            <person name="Lu H."/>
            <person name="Cai Z."/>
        </authorList>
    </citation>
    <scope>NUCLEOTIDE SEQUENCE</scope>
    <source>
        <strain evidence="2">JCM 30855</strain>
    </source>
</reference>
<keyword evidence="3" id="KW-1185">Reference proteome</keyword>
<dbReference type="InterPro" id="IPR036629">
    <property type="entry name" value="YjbJ_sf"/>
</dbReference>
<feature type="compositionally biased region" description="Basic and acidic residues" evidence="1">
    <location>
        <begin position="7"/>
        <end position="17"/>
    </location>
</feature>
<comment type="caution">
    <text evidence="2">The sequence shown here is derived from an EMBL/GenBank/DDBJ whole genome shotgun (WGS) entry which is preliminary data.</text>
</comment>
<dbReference type="SUPFAM" id="SSF69047">
    <property type="entry name" value="Hypothetical protein YjbJ"/>
    <property type="match status" value="1"/>
</dbReference>
<dbReference type="Gene3D" id="1.10.1470.10">
    <property type="entry name" value="YjbJ"/>
    <property type="match status" value="1"/>
</dbReference>
<gene>
    <name evidence="2" type="ORF">J0A66_14285</name>
</gene>
<evidence type="ECO:0000313" key="3">
    <source>
        <dbReference type="Proteomes" id="UP000664654"/>
    </source>
</evidence>